<dbReference type="AlphaFoldDB" id="A0A9C7L9U5"/>
<organism evidence="10 11">
    <name type="scientific">Pseudoneobacillus rhizosphaerae</name>
    <dbReference type="NCBI Taxonomy" id="2880968"/>
    <lineage>
        <taxon>Bacteria</taxon>
        <taxon>Bacillati</taxon>
        <taxon>Bacillota</taxon>
        <taxon>Bacilli</taxon>
        <taxon>Bacillales</taxon>
        <taxon>Bacillaceae</taxon>
        <taxon>Pseudoneobacillus</taxon>
    </lineage>
</organism>
<keyword evidence="3 7" id="KW-0479">Metal-binding</keyword>
<dbReference type="InterPro" id="IPR051811">
    <property type="entry name" value="Cytochrome_c550/c551-like"/>
</dbReference>
<dbReference type="InterPro" id="IPR054782">
    <property type="entry name" value="Cytochro_C551"/>
</dbReference>
<dbReference type="InterPro" id="IPR009056">
    <property type="entry name" value="Cyt_c-like_dom"/>
</dbReference>
<dbReference type="SUPFAM" id="SSF46626">
    <property type="entry name" value="Cytochrome c"/>
    <property type="match status" value="1"/>
</dbReference>
<dbReference type="InterPro" id="IPR036909">
    <property type="entry name" value="Cyt_c-like_dom_sf"/>
</dbReference>
<dbReference type="InterPro" id="IPR012218">
    <property type="entry name" value="Cyt_c_BACSU-c550-type"/>
</dbReference>
<evidence type="ECO:0000256" key="5">
    <source>
        <dbReference type="ARBA" id="ARBA00023004"/>
    </source>
</evidence>
<sequence length="103" mass="10373">MKKKLLALLMGTGLVLAACGGGGDDQATGGDTVDAEKIAAQKCSTCHGQNLEGGGAPKISNVGSRYSKEEIENIILNGKGGMPGGIIKGEEASAVAEWLASKK</sequence>
<feature type="binding site" description="covalent" evidence="6">
    <location>
        <position position="46"/>
    </location>
    <ligand>
        <name>heme c</name>
        <dbReference type="ChEBI" id="CHEBI:61717"/>
    </ligand>
</feature>
<reference evidence="10" key="1">
    <citation type="submission" date="2021-10" db="EMBL/GenBank/DDBJ databases">
        <authorList>
            <person name="Criscuolo A."/>
        </authorList>
    </citation>
    <scope>NUCLEOTIDE SEQUENCE</scope>
    <source>
        <strain evidence="10">CIP111885</strain>
    </source>
</reference>
<keyword evidence="5 7" id="KW-0408">Iron</keyword>
<comment type="PTM">
    <text evidence="6">Binds 1 heme c group covalently per subunit.</text>
</comment>
<dbReference type="NCBIfam" id="NF045774">
    <property type="entry name" value="cytochro_C551"/>
    <property type="match status" value="1"/>
</dbReference>
<dbReference type="PANTHER" id="PTHR37823">
    <property type="entry name" value="CYTOCHROME C-553-LIKE"/>
    <property type="match status" value="1"/>
</dbReference>
<dbReference type="Pfam" id="PF13442">
    <property type="entry name" value="Cytochrome_CBB3"/>
    <property type="match status" value="1"/>
</dbReference>
<dbReference type="RefSeq" id="WP_230496685.1">
    <property type="nucleotide sequence ID" value="NZ_CAKJTG010000010.1"/>
</dbReference>
<keyword evidence="4" id="KW-0249">Electron transport</keyword>
<dbReference type="Gene3D" id="1.10.760.10">
    <property type="entry name" value="Cytochrome c-like domain"/>
    <property type="match status" value="1"/>
</dbReference>
<keyword evidence="1" id="KW-0813">Transport</keyword>
<dbReference type="EMBL" id="CAKJTG010000010">
    <property type="protein sequence ID" value="CAG9608446.1"/>
    <property type="molecule type" value="Genomic_DNA"/>
</dbReference>
<name>A0A9C7L9U5_9BACI</name>
<feature type="binding site" description="axial binding residue" evidence="7">
    <location>
        <position position="47"/>
    </location>
    <ligand>
        <name>heme c</name>
        <dbReference type="ChEBI" id="CHEBI:61717"/>
    </ligand>
    <ligandPart>
        <name>Fe</name>
        <dbReference type="ChEBI" id="CHEBI:18248"/>
    </ligandPart>
</feature>
<evidence type="ECO:0000313" key="10">
    <source>
        <dbReference type="EMBL" id="CAG9608446.1"/>
    </source>
</evidence>
<evidence type="ECO:0000256" key="1">
    <source>
        <dbReference type="ARBA" id="ARBA00022448"/>
    </source>
</evidence>
<gene>
    <name evidence="10" type="primary">cccA_2</name>
    <name evidence="10" type="ORF">NEOCIP111885_02140</name>
</gene>
<proteinExistence type="predicted"/>
<feature type="domain" description="Cytochrome c" evidence="9">
    <location>
        <begin position="24"/>
        <end position="103"/>
    </location>
</feature>
<keyword evidence="8" id="KW-0732">Signal</keyword>
<feature type="chain" id="PRO_5039587428" evidence="8">
    <location>
        <begin position="18"/>
        <end position="103"/>
    </location>
</feature>
<evidence type="ECO:0000256" key="7">
    <source>
        <dbReference type="PIRSR" id="PIRSR000025-2"/>
    </source>
</evidence>
<keyword evidence="2 6" id="KW-0349">Heme</keyword>
<evidence type="ECO:0000256" key="4">
    <source>
        <dbReference type="ARBA" id="ARBA00022982"/>
    </source>
</evidence>
<dbReference type="GO" id="GO:0005506">
    <property type="term" value="F:iron ion binding"/>
    <property type="evidence" value="ECO:0007669"/>
    <property type="project" value="InterPro"/>
</dbReference>
<dbReference type="PANTHER" id="PTHR37823:SF4">
    <property type="entry name" value="MENAQUINOL-CYTOCHROME C REDUCTASE CYTOCHROME B_C SUBUNIT"/>
    <property type="match status" value="1"/>
</dbReference>
<dbReference type="GO" id="GO:0016020">
    <property type="term" value="C:membrane"/>
    <property type="evidence" value="ECO:0007669"/>
    <property type="project" value="InterPro"/>
</dbReference>
<evidence type="ECO:0000256" key="3">
    <source>
        <dbReference type="ARBA" id="ARBA00022723"/>
    </source>
</evidence>
<keyword evidence="11" id="KW-1185">Reference proteome</keyword>
<protein>
    <submittedName>
        <fullName evidence="10">Cytochrome c-551</fullName>
    </submittedName>
</protein>
<comment type="caution">
    <text evidence="10">The sequence shown here is derived from an EMBL/GenBank/DDBJ whole genome shotgun (WGS) entry which is preliminary data.</text>
</comment>
<accession>A0A9C7L9U5</accession>
<evidence type="ECO:0000259" key="9">
    <source>
        <dbReference type="PROSITE" id="PS51007"/>
    </source>
</evidence>
<dbReference type="PIRSF" id="PIRSF000025">
    <property type="entry name" value="Cytc_Bsub_c550"/>
    <property type="match status" value="1"/>
</dbReference>
<feature type="signal peptide" evidence="8">
    <location>
        <begin position="1"/>
        <end position="17"/>
    </location>
</feature>
<feature type="binding site" description="axial binding residue" evidence="7">
    <location>
        <position position="82"/>
    </location>
    <ligand>
        <name>heme c</name>
        <dbReference type="ChEBI" id="CHEBI:61717"/>
    </ligand>
    <ligandPart>
        <name>Fe</name>
        <dbReference type="ChEBI" id="CHEBI:18248"/>
    </ligandPart>
</feature>
<evidence type="ECO:0000256" key="8">
    <source>
        <dbReference type="SAM" id="SignalP"/>
    </source>
</evidence>
<dbReference type="GO" id="GO:0009055">
    <property type="term" value="F:electron transfer activity"/>
    <property type="evidence" value="ECO:0007669"/>
    <property type="project" value="InterPro"/>
</dbReference>
<evidence type="ECO:0000313" key="11">
    <source>
        <dbReference type="Proteomes" id="UP000789845"/>
    </source>
</evidence>
<dbReference type="Proteomes" id="UP000789845">
    <property type="component" value="Unassembled WGS sequence"/>
</dbReference>
<dbReference type="GO" id="GO:0020037">
    <property type="term" value="F:heme binding"/>
    <property type="evidence" value="ECO:0007669"/>
    <property type="project" value="InterPro"/>
</dbReference>
<feature type="binding site" description="covalent" evidence="6">
    <location>
        <position position="43"/>
    </location>
    <ligand>
        <name>heme c</name>
        <dbReference type="ChEBI" id="CHEBI:61717"/>
    </ligand>
</feature>
<evidence type="ECO:0000256" key="6">
    <source>
        <dbReference type="PIRSR" id="PIRSR000025-1"/>
    </source>
</evidence>
<dbReference type="PROSITE" id="PS51007">
    <property type="entry name" value="CYTC"/>
    <property type="match status" value="1"/>
</dbReference>
<dbReference type="PROSITE" id="PS51257">
    <property type="entry name" value="PROKAR_LIPOPROTEIN"/>
    <property type="match status" value="1"/>
</dbReference>
<evidence type="ECO:0000256" key="2">
    <source>
        <dbReference type="ARBA" id="ARBA00022617"/>
    </source>
</evidence>